<evidence type="ECO:0000259" key="2">
    <source>
        <dbReference type="Pfam" id="PF12728"/>
    </source>
</evidence>
<dbReference type="InterPro" id="IPR009061">
    <property type="entry name" value="DNA-bd_dom_put_sf"/>
</dbReference>
<dbReference type="SUPFAM" id="SSF46955">
    <property type="entry name" value="Putative DNA-binding domain"/>
    <property type="match status" value="1"/>
</dbReference>
<reference evidence="3 4" key="1">
    <citation type="submission" date="2021-05" db="EMBL/GenBank/DDBJ databases">
        <title>Roseococcus sp. XZZS9, whole genome shotgun sequencing project.</title>
        <authorList>
            <person name="Zhao G."/>
            <person name="Shen L."/>
        </authorList>
    </citation>
    <scope>NUCLEOTIDE SEQUENCE [LARGE SCALE GENOMIC DNA]</scope>
    <source>
        <strain evidence="3 4">XZZS9</strain>
    </source>
</reference>
<protein>
    <submittedName>
        <fullName evidence="3">Helix-turn-helix domain-containing protein</fullName>
    </submittedName>
</protein>
<keyword evidence="4" id="KW-1185">Reference proteome</keyword>
<feature type="domain" description="Helix-turn-helix" evidence="2">
    <location>
        <begin position="8"/>
        <end position="52"/>
    </location>
</feature>
<accession>A0ABS5QBU8</accession>
<dbReference type="Proteomes" id="UP000766336">
    <property type="component" value="Unassembled WGS sequence"/>
</dbReference>
<dbReference type="InterPro" id="IPR041657">
    <property type="entry name" value="HTH_17"/>
</dbReference>
<evidence type="ECO:0000313" key="4">
    <source>
        <dbReference type="Proteomes" id="UP000766336"/>
    </source>
</evidence>
<sequence>MGDTLPRWLSREEVARQLTISVRTLQRMERSHHIPTRRVGGQIRYDDAALAALEAACPSNSSGALATKVYGLPAPSPLPARRKVSGSAVARDLISQLLRQKSSASSKPRSSGTRTSANVLQFEGGAKP</sequence>
<proteinExistence type="predicted"/>
<evidence type="ECO:0000256" key="1">
    <source>
        <dbReference type="SAM" id="MobiDB-lite"/>
    </source>
</evidence>
<name>A0ABS5QBU8_9PROT</name>
<feature type="compositionally biased region" description="Low complexity" evidence="1">
    <location>
        <begin position="102"/>
        <end position="111"/>
    </location>
</feature>
<organism evidence="3 4">
    <name type="scientific">Roseococcus pinisoli</name>
    <dbReference type="NCBI Taxonomy" id="2835040"/>
    <lineage>
        <taxon>Bacteria</taxon>
        <taxon>Pseudomonadati</taxon>
        <taxon>Pseudomonadota</taxon>
        <taxon>Alphaproteobacteria</taxon>
        <taxon>Acetobacterales</taxon>
        <taxon>Roseomonadaceae</taxon>
        <taxon>Roseococcus</taxon>
    </lineage>
</organism>
<evidence type="ECO:0000313" key="3">
    <source>
        <dbReference type="EMBL" id="MBS7811169.1"/>
    </source>
</evidence>
<dbReference type="Pfam" id="PF12728">
    <property type="entry name" value="HTH_17"/>
    <property type="match status" value="1"/>
</dbReference>
<comment type="caution">
    <text evidence="3">The sequence shown here is derived from an EMBL/GenBank/DDBJ whole genome shotgun (WGS) entry which is preliminary data.</text>
</comment>
<dbReference type="EMBL" id="JAHCDA010000002">
    <property type="protein sequence ID" value="MBS7811169.1"/>
    <property type="molecule type" value="Genomic_DNA"/>
</dbReference>
<feature type="region of interest" description="Disordered" evidence="1">
    <location>
        <begin position="98"/>
        <end position="128"/>
    </location>
</feature>
<gene>
    <name evidence="3" type="ORF">KHU32_09490</name>
</gene>